<feature type="region of interest" description="Disordered" evidence="3">
    <location>
        <begin position="1304"/>
        <end position="1380"/>
    </location>
</feature>
<dbReference type="InterPro" id="IPR001525">
    <property type="entry name" value="C5_MeTfrase"/>
</dbReference>
<keyword evidence="5" id="KW-1185">Reference proteome</keyword>
<dbReference type="Proteomes" id="UP001358417">
    <property type="component" value="Unassembled WGS sequence"/>
</dbReference>
<evidence type="ECO:0000256" key="3">
    <source>
        <dbReference type="SAM" id="MobiDB-lite"/>
    </source>
</evidence>
<feature type="region of interest" description="Disordered" evidence="3">
    <location>
        <begin position="38"/>
        <end position="64"/>
    </location>
</feature>
<dbReference type="SUPFAM" id="SSF53335">
    <property type="entry name" value="S-adenosyl-L-methionine-dependent methyltransferases"/>
    <property type="match status" value="1"/>
</dbReference>
<accession>A0AAV9MYJ6</accession>
<organism evidence="4 5">
    <name type="scientific">Exophiala bonariae</name>
    <dbReference type="NCBI Taxonomy" id="1690606"/>
    <lineage>
        <taxon>Eukaryota</taxon>
        <taxon>Fungi</taxon>
        <taxon>Dikarya</taxon>
        <taxon>Ascomycota</taxon>
        <taxon>Pezizomycotina</taxon>
        <taxon>Eurotiomycetes</taxon>
        <taxon>Chaetothyriomycetidae</taxon>
        <taxon>Chaetothyriales</taxon>
        <taxon>Herpotrichiellaceae</taxon>
        <taxon>Exophiala</taxon>
    </lineage>
</organism>
<comment type="caution">
    <text evidence="4">The sequence shown here is derived from an EMBL/GenBank/DDBJ whole genome shotgun (WGS) entry which is preliminary data.</text>
</comment>
<evidence type="ECO:0000256" key="2">
    <source>
        <dbReference type="ARBA" id="ARBA00022679"/>
    </source>
</evidence>
<dbReference type="Gene3D" id="3.90.120.10">
    <property type="entry name" value="DNA Methylase, subunit A, domain 2"/>
    <property type="match status" value="1"/>
</dbReference>
<reference evidence="4 5" key="1">
    <citation type="submission" date="2023-08" db="EMBL/GenBank/DDBJ databases">
        <title>Black Yeasts Isolated from many extreme environments.</title>
        <authorList>
            <person name="Coleine C."/>
            <person name="Stajich J.E."/>
            <person name="Selbmann L."/>
        </authorList>
    </citation>
    <scope>NUCLEOTIDE SEQUENCE [LARGE SCALE GENOMIC DNA]</scope>
    <source>
        <strain evidence="4 5">CCFEE 5792</strain>
    </source>
</reference>
<feature type="compositionally biased region" description="Polar residues" evidence="3">
    <location>
        <begin position="1305"/>
        <end position="1331"/>
    </location>
</feature>
<proteinExistence type="predicted"/>
<name>A0AAV9MYJ6_9EURO</name>
<feature type="compositionally biased region" description="Acidic residues" evidence="3">
    <location>
        <begin position="45"/>
        <end position="60"/>
    </location>
</feature>
<dbReference type="EMBL" id="JAVRRD010000033">
    <property type="protein sequence ID" value="KAK5045994.1"/>
    <property type="molecule type" value="Genomic_DNA"/>
</dbReference>
<evidence type="ECO:0000313" key="5">
    <source>
        <dbReference type="Proteomes" id="UP001358417"/>
    </source>
</evidence>
<dbReference type="GeneID" id="89976943"/>
<feature type="compositionally biased region" description="Basic and acidic residues" evidence="3">
    <location>
        <begin position="1356"/>
        <end position="1370"/>
    </location>
</feature>
<dbReference type="RefSeq" id="XP_064701599.1">
    <property type="nucleotide sequence ID" value="XM_064852325.1"/>
</dbReference>
<gene>
    <name evidence="4" type="ORF">LTR84_008780</name>
</gene>
<dbReference type="GO" id="GO:0008168">
    <property type="term" value="F:methyltransferase activity"/>
    <property type="evidence" value="ECO:0007669"/>
    <property type="project" value="UniProtKB-KW"/>
</dbReference>
<dbReference type="GO" id="GO:0032259">
    <property type="term" value="P:methylation"/>
    <property type="evidence" value="ECO:0007669"/>
    <property type="project" value="UniProtKB-KW"/>
</dbReference>
<evidence type="ECO:0000313" key="4">
    <source>
        <dbReference type="EMBL" id="KAK5045994.1"/>
    </source>
</evidence>
<evidence type="ECO:0000256" key="1">
    <source>
        <dbReference type="ARBA" id="ARBA00022603"/>
    </source>
</evidence>
<keyword evidence="1" id="KW-0489">Methyltransferase</keyword>
<evidence type="ECO:0008006" key="6">
    <source>
        <dbReference type="Google" id="ProtNLM"/>
    </source>
</evidence>
<dbReference type="InterPro" id="IPR029063">
    <property type="entry name" value="SAM-dependent_MTases_sf"/>
</dbReference>
<sequence>MRRVGFRRLDPGASHQHTELGTVFTRPQRGMISSERQLVTRNLTNEDDSDSENSDAEDQSEQTPYELKCGNINLGIAKNYVPSWTPKDAFRECYQNWRDGIVESFKIDSRALRLVTEENKSAITIKAFKNHDGAVSPELVGFISYDKVTGRTQLCNFNARLEAKHLCMGESSKRSSDHLAGTHGEGLKIAALVMRRRGYGVRIASSSFYWNFHIARGDQATLRCKLTQPSPGSLSRKKAYAKQMACRNDPRPLVGRVWEDVTFFLTTGKGEHGRMIEEFEFRDWLTVALDLDPPRDGEMIKTPTGDLLLGPTHSGRVYLKGLRVSGHGTDGRVYSHGYNFLTGRINRDRERLVNQSEEAAMVATIWTQAMSLGSGGITDTYLKLFHDNESGPDTAFAAENINISTARLMWERLLETSSRVFFFHGDDHSSDYQFEAITKLLRMEPRKLPKTLWKIFRSLDLVRTPTEQLFKKSAIVNETKNNFAITISWILHAFLQLDPRLRLIKLCFVEGGRTQIDLLYEAKCQTLRIHEKCTKFEEVHEDSSCDVEAFSKYFPTKEDDFLCDHVAEDLVERVLDKVRGSLGMTLTESRALRRKARSYIRSMPRQVTVKVTANANELVVQWIGNEGSFVFQKCGSDILYLVTLHMASTCDMRKAHLLDENADEPFPAKATDSPNYGTSTSPCQCPRQVVSRIDSKAIFSGLNHHEAYFPLVRRLVSPSFYGIPPKPLSPRATALLKISLVPPAITSIQACADKSRREKQVATSQEAKRVEHSDWIEDMKTWRKWYAEEMSLAVAESLPEYEAKPPCPHLDYTFRRDQLVCIELTTSQSGFYFVYVRDILYQLDGNDESSYSLLVTKFSAVSTSKILSKLSSDNLELLLHFRNYRNMGSEANAELIEVDNIKSAQETSHKRILYCTERPRDMVEGDAFCRFGIRTFVTPGIFCITRLAPSLLPRSEKLSEVSYQGSIPPIVYDLSPNALGPAEGFRQAGYIIDSAFDFNEEHNVTWRARYPLSSVFSGSFMSTMSKIESGTLNQLTSSTPGAAKIAVIAGEYSFFSLSEEDISLPSLERFCKPFENLSAIATSPLRPDYVVALLSPAVLHPLAIEKFSRSMSQLLEHQFSIQLKVCRSSGSEVRPVGMVLALIVSRTYADLPWDSVETSSTAGQATELEAMIKDLAITSARPDDPGSSEFLTSVRAMSNGQLVPTGTAPVVHVYNHYVGNNPPAGDFLNKVFMRPFAFGQEAAVRHPRLERILTIREIARLQGFDDDYIFYGSRATQYLDVLNSIPPAISKKIADSILRFIRGGPNTSEPTSLSNDRGEQTADNIRYGQNISESGVGGKTTTSTGSAEQAGGYGGKSDDAEPQKQTRREQGYGPGSGVGA</sequence>
<dbReference type="Pfam" id="PF00145">
    <property type="entry name" value="DNA_methylase"/>
    <property type="match status" value="1"/>
</dbReference>
<protein>
    <recommendedName>
        <fullName evidence="6">DNA (cytosine-5-)-methyltransferase</fullName>
    </recommendedName>
</protein>
<keyword evidence="2" id="KW-0808">Transferase</keyword>